<dbReference type="Gene3D" id="2.30.30.90">
    <property type="match status" value="1"/>
</dbReference>
<dbReference type="AlphaFoldDB" id="A0A0G9MNI1"/>
<accession>A0A0G9MNI1</accession>
<organism evidence="3 4">
    <name type="scientific">Aurantiacibacter gangjinensis</name>
    <dbReference type="NCBI Taxonomy" id="502682"/>
    <lineage>
        <taxon>Bacteria</taxon>
        <taxon>Pseudomonadati</taxon>
        <taxon>Pseudomonadota</taxon>
        <taxon>Alphaproteobacteria</taxon>
        <taxon>Sphingomonadales</taxon>
        <taxon>Erythrobacteraceae</taxon>
        <taxon>Aurantiacibacter</taxon>
    </lineage>
</organism>
<name>A0A0G9MNI1_9SPHN</name>
<dbReference type="InterPro" id="IPR007167">
    <property type="entry name" value="Fe-transptr_FeoA-like"/>
</dbReference>
<dbReference type="InterPro" id="IPR008988">
    <property type="entry name" value="Transcriptional_repressor_C"/>
</dbReference>
<dbReference type="GO" id="GO:0046914">
    <property type="term" value="F:transition metal ion binding"/>
    <property type="evidence" value="ECO:0007669"/>
    <property type="project" value="InterPro"/>
</dbReference>
<dbReference type="InterPro" id="IPR038157">
    <property type="entry name" value="FeoA_core_dom"/>
</dbReference>
<evidence type="ECO:0000259" key="2">
    <source>
        <dbReference type="SMART" id="SM00899"/>
    </source>
</evidence>
<keyword evidence="1" id="KW-0408">Iron</keyword>
<dbReference type="RefSeq" id="WP_047007658.1">
    <property type="nucleotide sequence ID" value="NZ_CP018097.1"/>
</dbReference>
<keyword evidence="4" id="KW-1185">Reference proteome</keyword>
<dbReference type="STRING" id="502682.BMF35_a1083"/>
<proteinExistence type="predicted"/>
<dbReference type="Proteomes" id="UP000053070">
    <property type="component" value="Unassembled WGS sequence"/>
</dbReference>
<dbReference type="Pfam" id="PF04023">
    <property type="entry name" value="FeoA"/>
    <property type="match status" value="1"/>
</dbReference>
<evidence type="ECO:0000313" key="3">
    <source>
        <dbReference type="EMBL" id="KLE32272.1"/>
    </source>
</evidence>
<sequence>MTLDMLEPLDRAEITSVNWDSLAPEEAKRLRALGIDEGARIAIAHRGVFIGKDPIALMVGRMNVAIRRVHARAMSVKLV</sequence>
<dbReference type="PATRIC" id="fig|502682.8.peg.2120"/>
<dbReference type="SMART" id="SM00899">
    <property type="entry name" value="FeoA"/>
    <property type="match status" value="1"/>
</dbReference>
<feature type="domain" description="Ferrous iron transporter FeoA-like" evidence="2">
    <location>
        <begin position="1"/>
        <end position="78"/>
    </location>
</feature>
<comment type="caution">
    <text evidence="3">The sequence shown here is derived from an EMBL/GenBank/DDBJ whole genome shotgun (WGS) entry which is preliminary data.</text>
</comment>
<protein>
    <submittedName>
        <fullName evidence="3">Iron transporter</fullName>
    </submittedName>
</protein>
<evidence type="ECO:0000313" key="4">
    <source>
        <dbReference type="Proteomes" id="UP000053070"/>
    </source>
</evidence>
<evidence type="ECO:0000256" key="1">
    <source>
        <dbReference type="ARBA" id="ARBA00023004"/>
    </source>
</evidence>
<reference evidence="3 4" key="1">
    <citation type="submission" date="2015-04" db="EMBL/GenBank/DDBJ databases">
        <title>The draft genome sequence of Erythrobacr gangjinensis K7-2.</title>
        <authorList>
            <person name="Zhuang L."/>
            <person name="Liu Y."/>
            <person name="Shao Z."/>
        </authorList>
    </citation>
    <scope>NUCLEOTIDE SEQUENCE [LARGE SCALE GENOMIC DNA]</scope>
    <source>
        <strain evidence="3 4">K7-2</strain>
    </source>
</reference>
<dbReference type="SUPFAM" id="SSF50037">
    <property type="entry name" value="C-terminal domain of transcriptional repressors"/>
    <property type="match status" value="1"/>
</dbReference>
<dbReference type="EMBL" id="LBHC01000002">
    <property type="protein sequence ID" value="KLE32272.1"/>
    <property type="molecule type" value="Genomic_DNA"/>
</dbReference>
<gene>
    <name evidence="3" type="ORF">AAW01_10390</name>
</gene>